<accession>A0A840YQ04</accession>
<dbReference type="EMBL" id="JACIJF010000003">
    <property type="protein sequence ID" value="MBB5710332.1"/>
    <property type="molecule type" value="Genomic_DNA"/>
</dbReference>
<reference evidence="11 12" key="1">
    <citation type="submission" date="2020-08" db="EMBL/GenBank/DDBJ databases">
        <title>Genomic Encyclopedia of Type Strains, Phase IV (KMG-IV): sequencing the most valuable type-strain genomes for metagenomic binning, comparative biology and taxonomic classification.</title>
        <authorList>
            <person name="Goeker M."/>
        </authorList>
    </citation>
    <scope>NUCLEOTIDE SEQUENCE [LARGE SCALE GENOMIC DNA]</scope>
    <source>
        <strain evidence="11 12">DSM 26736</strain>
    </source>
</reference>
<dbReference type="SMART" id="SM00487">
    <property type="entry name" value="DEXDc"/>
    <property type="match status" value="1"/>
</dbReference>
<dbReference type="InterPro" id="IPR050079">
    <property type="entry name" value="DEAD_box_RNA_helicase"/>
</dbReference>
<evidence type="ECO:0000256" key="1">
    <source>
        <dbReference type="ARBA" id="ARBA00022741"/>
    </source>
</evidence>
<dbReference type="InterPro" id="IPR014014">
    <property type="entry name" value="RNA_helicase_DEAD_Q_motif"/>
</dbReference>
<evidence type="ECO:0000259" key="8">
    <source>
        <dbReference type="PROSITE" id="PS51192"/>
    </source>
</evidence>
<dbReference type="PANTHER" id="PTHR47959">
    <property type="entry name" value="ATP-DEPENDENT RNA HELICASE RHLE-RELATED"/>
    <property type="match status" value="1"/>
</dbReference>
<dbReference type="InterPro" id="IPR044742">
    <property type="entry name" value="DEAD/DEAH_RhlB"/>
</dbReference>
<feature type="compositionally biased region" description="Basic and acidic residues" evidence="7">
    <location>
        <begin position="428"/>
        <end position="438"/>
    </location>
</feature>
<evidence type="ECO:0000313" key="11">
    <source>
        <dbReference type="EMBL" id="MBB5710332.1"/>
    </source>
</evidence>
<sequence>MQFNQLGLSETILAALATKGYTEATPIQAQSIPSLLEGRDLLGIAQTGTGKTAAFMLPSIDRLIASGKRAQPRGCRMLVLAPTRELAGQIADQARLYSKGTKLSVCTLFGGTSIHKNKTDLARGVDIVVATPGRLVDLIDQHYAILLGIEILVLDEADQMMDLGFIHALKRIVRELPSKRQTLFFSATMPKTIRELAGQFIKDPVEVKVTPVATTAERVEQQVTYVTQGEKQALLTIALRDESIDRALVFTRTKHGADRVVRLLAGNGIASNAIHGNKSQPQRERALGEFRAGKVKILVATDIAARGIDVSGVSHVFNFELPNVPEQYVHRIGRTARAGATGLAISYCADDERPYLRDIERLTRQKLTVVPLPEDFVAEAAKIGSSRINIAPSRDQQNGQRGREMQRGGGRPGQPQRARPQGGGRQDATGEARPRRFDAPQGGAPAGGERPRNYARPKSKFSAKPANSGNRTQGGQGRGR</sequence>
<evidence type="ECO:0000259" key="9">
    <source>
        <dbReference type="PROSITE" id="PS51194"/>
    </source>
</evidence>
<evidence type="ECO:0000259" key="10">
    <source>
        <dbReference type="PROSITE" id="PS51195"/>
    </source>
</evidence>
<comment type="caution">
    <text evidence="11">The sequence shown here is derived from an EMBL/GenBank/DDBJ whole genome shotgun (WGS) entry which is preliminary data.</text>
</comment>
<proteinExistence type="inferred from homology"/>
<dbReference type="CDD" id="cd18787">
    <property type="entry name" value="SF2_C_DEAD"/>
    <property type="match status" value="1"/>
</dbReference>
<dbReference type="PROSITE" id="PS51194">
    <property type="entry name" value="HELICASE_CTER"/>
    <property type="match status" value="1"/>
</dbReference>
<dbReference type="InterPro" id="IPR027417">
    <property type="entry name" value="P-loop_NTPase"/>
</dbReference>
<dbReference type="Gene3D" id="3.40.50.300">
    <property type="entry name" value="P-loop containing nucleotide triphosphate hydrolases"/>
    <property type="match status" value="2"/>
</dbReference>
<keyword evidence="1" id="KW-0547">Nucleotide-binding</keyword>
<dbReference type="PROSITE" id="PS51192">
    <property type="entry name" value="HELICASE_ATP_BIND_1"/>
    <property type="match status" value="1"/>
</dbReference>
<gene>
    <name evidence="11" type="ORF">FHT02_001560</name>
</gene>
<evidence type="ECO:0000256" key="3">
    <source>
        <dbReference type="ARBA" id="ARBA00022806"/>
    </source>
</evidence>
<name>A0A840YQ04_9SPHN</name>
<dbReference type="SUPFAM" id="SSF52540">
    <property type="entry name" value="P-loop containing nucleoside triphosphate hydrolases"/>
    <property type="match status" value="1"/>
</dbReference>
<evidence type="ECO:0000256" key="7">
    <source>
        <dbReference type="SAM" id="MobiDB-lite"/>
    </source>
</evidence>
<dbReference type="CDD" id="cd00268">
    <property type="entry name" value="DEADc"/>
    <property type="match status" value="1"/>
</dbReference>
<dbReference type="Pfam" id="PF00271">
    <property type="entry name" value="Helicase_C"/>
    <property type="match status" value="1"/>
</dbReference>
<feature type="short sequence motif" description="Q motif" evidence="6">
    <location>
        <begin position="1"/>
        <end position="29"/>
    </location>
</feature>
<comment type="similarity">
    <text evidence="5">Belongs to the DEAD box helicase family.</text>
</comment>
<dbReference type="InterPro" id="IPR001650">
    <property type="entry name" value="Helicase_C-like"/>
</dbReference>
<evidence type="ECO:0000256" key="2">
    <source>
        <dbReference type="ARBA" id="ARBA00022801"/>
    </source>
</evidence>
<dbReference type="RefSeq" id="WP_184086134.1">
    <property type="nucleotide sequence ID" value="NZ_JACIJF010000003.1"/>
</dbReference>
<dbReference type="PANTHER" id="PTHR47959:SF13">
    <property type="entry name" value="ATP-DEPENDENT RNA HELICASE RHLE"/>
    <property type="match status" value="1"/>
</dbReference>
<keyword evidence="4" id="KW-0067">ATP-binding</keyword>
<dbReference type="GO" id="GO:0003676">
    <property type="term" value="F:nucleic acid binding"/>
    <property type="evidence" value="ECO:0007669"/>
    <property type="project" value="InterPro"/>
</dbReference>
<evidence type="ECO:0000256" key="4">
    <source>
        <dbReference type="ARBA" id="ARBA00022840"/>
    </source>
</evidence>
<organism evidence="11 12">
    <name type="scientific">Sphingomonas xinjiangensis</name>
    <dbReference type="NCBI Taxonomy" id="643568"/>
    <lineage>
        <taxon>Bacteria</taxon>
        <taxon>Pseudomonadati</taxon>
        <taxon>Pseudomonadota</taxon>
        <taxon>Alphaproteobacteria</taxon>
        <taxon>Sphingomonadales</taxon>
        <taxon>Sphingomonadaceae</taxon>
        <taxon>Sphingomonas</taxon>
    </lineage>
</organism>
<dbReference type="GO" id="GO:0005829">
    <property type="term" value="C:cytosol"/>
    <property type="evidence" value="ECO:0007669"/>
    <property type="project" value="TreeGrafter"/>
</dbReference>
<dbReference type="SMART" id="SM00490">
    <property type="entry name" value="HELICc"/>
    <property type="match status" value="1"/>
</dbReference>
<feature type="region of interest" description="Disordered" evidence="7">
    <location>
        <begin position="387"/>
        <end position="480"/>
    </location>
</feature>
<dbReference type="Pfam" id="PF00270">
    <property type="entry name" value="DEAD"/>
    <property type="match status" value="1"/>
</dbReference>
<feature type="domain" description="Helicase C-terminal" evidence="9">
    <location>
        <begin position="218"/>
        <end position="378"/>
    </location>
</feature>
<dbReference type="GO" id="GO:0016787">
    <property type="term" value="F:hydrolase activity"/>
    <property type="evidence" value="ECO:0007669"/>
    <property type="project" value="UniProtKB-KW"/>
</dbReference>
<feature type="domain" description="Helicase ATP-binding" evidence="8">
    <location>
        <begin position="32"/>
        <end position="207"/>
    </location>
</feature>
<evidence type="ECO:0000313" key="12">
    <source>
        <dbReference type="Proteomes" id="UP000527143"/>
    </source>
</evidence>
<evidence type="ECO:0000256" key="6">
    <source>
        <dbReference type="PROSITE-ProRule" id="PRU00552"/>
    </source>
</evidence>
<evidence type="ECO:0000256" key="5">
    <source>
        <dbReference type="ARBA" id="ARBA00038437"/>
    </source>
</evidence>
<dbReference type="Proteomes" id="UP000527143">
    <property type="component" value="Unassembled WGS sequence"/>
</dbReference>
<dbReference type="GO" id="GO:0003724">
    <property type="term" value="F:RNA helicase activity"/>
    <property type="evidence" value="ECO:0007669"/>
    <property type="project" value="UniProtKB-EC"/>
</dbReference>
<dbReference type="EC" id="3.6.4.13" evidence="11"/>
<feature type="domain" description="DEAD-box RNA helicase Q" evidence="10">
    <location>
        <begin position="1"/>
        <end position="29"/>
    </location>
</feature>
<dbReference type="InterPro" id="IPR011545">
    <property type="entry name" value="DEAD/DEAH_box_helicase_dom"/>
</dbReference>
<keyword evidence="2 11" id="KW-0378">Hydrolase</keyword>
<keyword evidence="12" id="KW-1185">Reference proteome</keyword>
<keyword evidence="3 11" id="KW-0347">Helicase</keyword>
<dbReference type="PROSITE" id="PS51195">
    <property type="entry name" value="Q_MOTIF"/>
    <property type="match status" value="1"/>
</dbReference>
<dbReference type="GO" id="GO:0005524">
    <property type="term" value="F:ATP binding"/>
    <property type="evidence" value="ECO:0007669"/>
    <property type="project" value="UniProtKB-KW"/>
</dbReference>
<dbReference type="InterPro" id="IPR014001">
    <property type="entry name" value="Helicase_ATP-bd"/>
</dbReference>
<protein>
    <submittedName>
        <fullName evidence="11">ATP-dependent RNA helicase RhlE</fullName>
        <ecNumber evidence="11">3.6.4.13</ecNumber>
    </submittedName>
</protein>
<dbReference type="AlphaFoldDB" id="A0A840YQ04"/>